<evidence type="ECO:0000313" key="1">
    <source>
        <dbReference type="EMBL" id="CAG8814069.1"/>
    </source>
</evidence>
<protein>
    <submittedName>
        <fullName evidence="1">17146_t:CDS:1</fullName>
    </submittedName>
</protein>
<organism evidence="1 2">
    <name type="scientific">Racocetra persica</name>
    <dbReference type="NCBI Taxonomy" id="160502"/>
    <lineage>
        <taxon>Eukaryota</taxon>
        <taxon>Fungi</taxon>
        <taxon>Fungi incertae sedis</taxon>
        <taxon>Mucoromycota</taxon>
        <taxon>Glomeromycotina</taxon>
        <taxon>Glomeromycetes</taxon>
        <taxon>Diversisporales</taxon>
        <taxon>Gigasporaceae</taxon>
        <taxon>Racocetra</taxon>
    </lineage>
</organism>
<proteinExistence type="predicted"/>
<comment type="caution">
    <text evidence="1">The sequence shown here is derived from an EMBL/GenBank/DDBJ whole genome shotgun (WGS) entry which is preliminary data.</text>
</comment>
<name>A0ACA9RX46_9GLOM</name>
<feature type="non-terminal residue" evidence="1">
    <location>
        <position position="45"/>
    </location>
</feature>
<reference evidence="1" key="1">
    <citation type="submission" date="2021-06" db="EMBL/GenBank/DDBJ databases">
        <authorList>
            <person name="Kallberg Y."/>
            <person name="Tangrot J."/>
            <person name="Rosling A."/>
        </authorList>
    </citation>
    <scope>NUCLEOTIDE SEQUENCE</scope>
    <source>
        <strain evidence="1">MA461A</strain>
    </source>
</reference>
<feature type="non-terminal residue" evidence="1">
    <location>
        <position position="1"/>
    </location>
</feature>
<evidence type="ECO:0000313" key="2">
    <source>
        <dbReference type="Proteomes" id="UP000789920"/>
    </source>
</evidence>
<accession>A0ACA9RX46</accession>
<gene>
    <name evidence="1" type="ORF">RPERSI_LOCUS23909</name>
</gene>
<dbReference type="Proteomes" id="UP000789920">
    <property type="component" value="Unassembled WGS sequence"/>
</dbReference>
<sequence>SIFTKQEVLVDVKLEHQTICPCIAITVVVPNHQMNYHCNGAYLYN</sequence>
<keyword evidence="2" id="KW-1185">Reference proteome</keyword>
<dbReference type="EMBL" id="CAJVQC010075717">
    <property type="protein sequence ID" value="CAG8814069.1"/>
    <property type="molecule type" value="Genomic_DNA"/>
</dbReference>